<comment type="caution">
    <text evidence="1">The sequence shown here is derived from an EMBL/GenBank/DDBJ whole genome shotgun (WGS) entry which is preliminary data.</text>
</comment>
<reference evidence="1 2" key="1">
    <citation type="submission" date="2019-06" db="EMBL/GenBank/DDBJ databases">
        <title>Sequencing the genomes of 1000 actinobacteria strains.</title>
        <authorList>
            <person name="Klenk H.-P."/>
        </authorList>
    </citation>
    <scope>NUCLEOTIDE SEQUENCE [LARGE SCALE GENOMIC DNA]</scope>
    <source>
        <strain evidence="1 2">DSM 45043</strain>
    </source>
</reference>
<sequence length="96" mass="11038">MIKKDDAHVRAAQEMGADPFTIGIEEFDVGYLFWKMPPPHEDPSRPPETVGGSYLVVDKETGETSTWPLLDPALIMDQYRRVKRGEEVNWEYENRG</sequence>
<dbReference type="EMBL" id="VFPO01000001">
    <property type="protein sequence ID" value="TQM68553.1"/>
    <property type="molecule type" value="Genomic_DNA"/>
</dbReference>
<evidence type="ECO:0008006" key="3">
    <source>
        <dbReference type="Google" id="ProtNLM"/>
    </source>
</evidence>
<name>A0A543ID96_9ACTN</name>
<evidence type="ECO:0000313" key="2">
    <source>
        <dbReference type="Proteomes" id="UP000316706"/>
    </source>
</evidence>
<dbReference type="Proteomes" id="UP000316706">
    <property type="component" value="Unassembled WGS sequence"/>
</dbReference>
<organism evidence="1 2">
    <name type="scientific">Actinomadura hallensis</name>
    <dbReference type="NCBI Taxonomy" id="337895"/>
    <lineage>
        <taxon>Bacteria</taxon>
        <taxon>Bacillati</taxon>
        <taxon>Actinomycetota</taxon>
        <taxon>Actinomycetes</taxon>
        <taxon>Streptosporangiales</taxon>
        <taxon>Thermomonosporaceae</taxon>
        <taxon>Actinomadura</taxon>
    </lineage>
</organism>
<protein>
    <recommendedName>
        <fullName evidence="3">Immunity protein 35 of polymorphic toxin system</fullName>
    </recommendedName>
</protein>
<proteinExistence type="predicted"/>
<gene>
    <name evidence="1" type="ORF">FHX41_2202</name>
</gene>
<keyword evidence="2" id="KW-1185">Reference proteome</keyword>
<evidence type="ECO:0000313" key="1">
    <source>
        <dbReference type="EMBL" id="TQM68553.1"/>
    </source>
</evidence>
<dbReference type="AlphaFoldDB" id="A0A543ID96"/>
<accession>A0A543ID96</accession>